<sequence>MLKISKFAIILFLIFIGCDKIPDPPQDRKLSSEFKEYWFDGTAEITSYNLEQARYGEMREGTAVKIFVKEDFLPEEQVKANETSERTFPILKLNSTKEFITGIYPYSIMESSFFPLHKEGHATKVSASIQEWCGQQFIQLNNRTHFEMNSHSYFEGEADKQFNLPKAHLENEIWNLIRIDPAELPTGEIDMIPSFEFLKLNHREAKAYKVSAKKDTEDSLSTYTLNYPDLNRTLKIFYQKDFPYEIEKWEEIIPSGSGENTKMLTTKAIKNKRLKIDYWNKNGKNDLSLREKLGLKK</sequence>
<name>A0A1Y1T0G2_9FLAO</name>
<accession>A0A1Y1T0G2</accession>
<protein>
    <recommendedName>
        <fullName evidence="3">Septum formation inhibitor Maf</fullName>
    </recommendedName>
</protein>
<dbReference type="Proteomes" id="UP000192746">
    <property type="component" value="Unassembled WGS sequence"/>
</dbReference>
<proteinExistence type="predicted"/>
<dbReference type="PROSITE" id="PS51257">
    <property type="entry name" value="PROKAR_LIPOPROTEIN"/>
    <property type="match status" value="1"/>
</dbReference>
<dbReference type="AlphaFoldDB" id="A0A1Y1T0G2"/>
<dbReference type="OrthoDB" id="5496093at2"/>
<evidence type="ECO:0000313" key="1">
    <source>
        <dbReference type="EMBL" id="ORL44292.1"/>
    </source>
</evidence>
<comment type="caution">
    <text evidence="1">The sequence shown here is derived from an EMBL/GenBank/DDBJ whole genome shotgun (WGS) entry which is preliminary data.</text>
</comment>
<reference evidence="1 2" key="1">
    <citation type="submission" date="2013-04" db="EMBL/GenBank/DDBJ databases">
        <title>Zunongwangia sp. 22II14-10F7 Genome Sequencing.</title>
        <authorList>
            <person name="Lai Q."/>
            <person name="Shao Z."/>
        </authorList>
    </citation>
    <scope>NUCLEOTIDE SEQUENCE [LARGE SCALE GENOMIC DNA]</scope>
    <source>
        <strain evidence="1 2">22II14-10F7</strain>
    </source>
</reference>
<dbReference type="RefSeq" id="WP_084842765.1">
    <property type="nucleotide sequence ID" value="NZ_ARYN01000016.1"/>
</dbReference>
<organism evidence="1 2">
    <name type="scientific">Zunongwangia atlantica 22II14-10F7</name>
    <dbReference type="NCBI Taxonomy" id="1185767"/>
    <lineage>
        <taxon>Bacteria</taxon>
        <taxon>Pseudomonadati</taxon>
        <taxon>Bacteroidota</taxon>
        <taxon>Flavobacteriia</taxon>
        <taxon>Flavobacteriales</taxon>
        <taxon>Flavobacteriaceae</taxon>
        <taxon>Zunongwangia</taxon>
    </lineage>
</organism>
<dbReference type="EMBL" id="ARYN01000016">
    <property type="protein sequence ID" value="ORL44292.1"/>
    <property type="molecule type" value="Genomic_DNA"/>
</dbReference>
<gene>
    <name evidence="1" type="ORF">IIF7_16282</name>
</gene>
<keyword evidence="2" id="KW-1185">Reference proteome</keyword>
<evidence type="ECO:0008006" key="3">
    <source>
        <dbReference type="Google" id="ProtNLM"/>
    </source>
</evidence>
<evidence type="ECO:0000313" key="2">
    <source>
        <dbReference type="Proteomes" id="UP000192746"/>
    </source>
</evidence>
<dbReference type="STRING" id="1185767.IIF7_16282"/>